<keyword evidence="5 6" id="KW-0472">Membrane</keyword>
<dbReference type="FunFam" id="1.20.1250.20:FF:000172">
    <property type="entry name" value="MFS multidrug resistance transporter"/>
    <property type="match status" value="1"/>
</dbReference>
<dbReference type="PANTHER" id="PTHR23502:SF5">
    <property type="entry name" value="QUINIDINE RESISTANCE PROTEIN 3"/>
    <property type="match status" value="1"/>
</dbReference>
<feature type="transmembrane region" description="Helical" evidence="6">
    <location>
        <begin position="404"/>
        <end position="427"/>
    </location>
</feature>
<dbReference type="AlphaFoldDB" id="A0A6A6P4I0"/>
<evidence type="ECO:0000256" key="6">
    <source>
        <dbReference type="SAM" id="Phobius"/>
    </source>
</evidence>
<evidence type="ECO:0000256" key="5">
    <source>
        <dbReference type="ARBA" id="ARBA00023136"/>
    </source>
</evidence>
<feature type="transmembrane region" description="Helical" evidence="6">
    <location>
        <begin position="282"/>
        <end position="308"/>
    </location>
</feature>
<proteinExistence type="predicted"/>
<evidence type="ECO:0000313" key="8">
    <source>
        <dbReference type="EMBL" id="KAF2458652.1"/>
    </source>
</evidence>
<feature type="transmembrane region" description="Helical" evidence="6">
    <location>
        <begin position="211"/>
        <end position="229"/>
    </location>
</feature>
<dbReference type="PROSITE" id="PS50850">
    <property type="entry name" value="MFS"/>
    <property type="match status" value="1"/>
</dbReference>
<keyword evidence="4 6" id="KW-1133">Transmembrane helix</keyword>
<feature type="transmembrane region" description="Helical" evidence="6">
    <location>
        <begin position="323"/>
        <end position="346"/>
    </location>
</feature>
<dbReference type="EMBL" id="MU001677">
    <property type="protein sequence ID" value="KAF2458652.1"/>
    <property type="molecule type" value="Genomic_DNA"/>
</dbReference>
<dbReference type="OrthoDB" id="3936150at2759"/>
<accession>A0A6A6P4I0</accession>
<sequence>MQRPETPRRPPSTVSATPSIVPIPRKERRGLFATLTLLPEVTHPRDYSNKTKWILTAQVALAGACSPVGSAVVMPALLEISRDLNSTPTIANLSVAVYMLSLAFFPLWWSSFSETLGRRTVYIISFALFTLFAILSAVATNIAMLITMRVFSGGAAASVQAVGAGSIADIWEPKERGRAMGIFFLGPLCGPLIAPIIGGVLTEAFNWRATQWFLVIYGGVVLVFLTLFLPETLPRQQTDAHRRAQQATHEDLHRVSTRQSVQQKTKRSVVILRHWFIDPLSIVLYIRFPAVFTTVIYASISFGCLYFLNISIQETFGREPYNFSTLIVGLLYIPNSLGYILAALFGGRWIDHIMKREATRAGRYDEKGKLVFQPEDRMRENAYLAGFLFPGALLWYGWTAHKGVIWIVPMIANFFFGIGSMLVFTMATTMLTEFMPRNASAGIAVNNFVRNIFSFVGGVVAEPLIRAIGNGWLFTILAAIAFITCVASVYSMKKFGPKWRVAMQAKMRS</sequence>
<feature type="domain" description="Major facilitator superfamily (MFS) profile" evidence="7">
    <location>
        <begin position="55"/>
        <end position="496"/>
    </location>
</feature>
<feature type="transmembrane region" description="Helical" evidence="6">
    <location>
        <begin position="150"/>
        <end position="171"/>
    </location>
</feature>
<protein>
    <submittedName>
        <fullName evidence="8">Putative MFS multidrug resistance transporter</fullName>
    </submittedName>
</protein>
<name>A0A6A6P4I0_9PEZI</name>
<dbReference type="GO" id="GO:0015203">
    <property type="term" value="F:polyamine transmembrane transporter activity"/>
    <property type="evidence" value="ECO:0007669"/>
    <property type="project" value="TreeGrafter"/>
</dbReference>
<dbReference type="InterPro" id="IPR020846">
    <property type="entry name" value="MFS_dom"/>
</dbReference>
<evidence type="ECO:0000256" key="1">
    <source>
        <dbReference type="ARBA" id="ARBA00004141"/>
    </source>
</evidence>
<keyword evidence="9" id="KW-1185">Reference proteome</keyword>
<evidence type="ECO:0000259" key="7">
    <source>
        <dbReference type="PROSITE" id="PS50850"/>
    </source>
</evidence>
<dbReference type="Proteomes" id="UP000799766">
    <property type="component" value="Unassembled WGS sequence"/>
</dbReference>
<evidence type="ECO:0000313" key="9">
    <source>
        <dbReference type="Proteomes" id="UP000799766"/>
    </source>
</evidence>
<evidence type="ECO:0000256" key="2">
    <source>
        <dbReference type="ARBA" id="ARBA00022448"/>
    </source>
</evidence>
<feature type="transmembrane region" description="Helical" evidence="6">
    <location>
        <begin position="53"/>
        <end position="78"/>
    </location>
</feature>
<comment type="subcellular location">
    <subcellularLocation>
        <location evidence="1">Membrane</location>
        <topology evidence="1">Multi-pass membrane protein</topology>
    </subcellularLocation>
</comment>
<organism evidence="8 9">
    <name type="scientific">Lineolata rhizophorae</name>
    <dbReference type="NCBI Taxonomy" id="578093"/>
    <lineage>
        <taxon>Eukaryota</taxon>
        <taxon>Fungi</taxon>
        <taxon>Dikarya</taxon>
        <taxon>Ascomycota</taxon>
        <taxon>Pezizomycotina</taxon>
        <taxon>Dothideomycetes</taxon>
        <taxon>Dothideomycetes incertae sedis</taxon>
        <taxon>Lineolatales</taxon>
        <taxon>Lineolataceae</taxon>
        <taxon>Lineolata</taxon>
    </lineage>
</organism>
<feature type="transmembrane region" description="Helical" evidence="6">
    <location>
        <begin position="448"/>
        <end position="465"/>
    </location>
</feature>
<dbReference type="GO" id="GO:0010509">
    <property type="term" value="P:intracellular polyamine homeostasis"/>
    <property type="evidence" value="ECO:0007669"/>
    <property type="project" value="TreeGrafter"/>
</dbReference>
<dbReference type="Gene3D" id="1.20.1250.20">
    <property type="entry name" value="MFS general substrate transporter like domains"/>
    <property type="match status" value="1"/>
</dbReference>
<keyword evidence="2" id="KW-0813">Transport</keyword>
<dbReference type="SUPFAM" id="SSF103473">
    <property type="entry name" value="MFS general substrate transporter"/>
    <property type="match status" value="1"/>
</dbReference>
<dbReference type="CDD" id="cd17323">
    <property type="entry name" value="MFS_Tpo1_MDR_like"/>
    <property type="match status" value="1"/>
</dbReference>
<dbReference type="GO" id="GO:0005886">
    <property type="term" value="C:plasma membrane"/>
    <property type="evidence" value="ECO:0007669"/>
    <property type="project" value="TreeGrafter"/>
</dbReference>
<dbReference type="Pfam" id="PF07690">
    <property type="entry name" value="MFS_1"/>
    <property type="match status" value="1"/>
</dbReference>
<gene>
    <name evidence="8" type="ORF">BDY21DRAFT_283862</name>
</gene>
<evidence type="ECO:0000256" key="4">
    <source>
        <dbReference type="ARBA" id="ARBA00022989"/>
    </source>
</evidence>
<keyword evidence="3 6" id="KW-0812">Transmembrane</keyword>
<feature type="transmembrane region" description="Helical" evidence="6">
    <location>
        <begin position="471"/>
        <end position="490"/>
    </location>
</feature>
<dbReference type="PANTHER" id="PTHR23502">
    <property type="entry name" value="MAJOR FACILITATOR SUPERFAMILY"/>
    <property type="match status" value="1"/>
</dbReference>
<feature type="transmembrane region" description="Helical" evidence="6">
    <location>
        <begin position="382"/>
        <end position="398"/>
    </location>
</feature>
<evidence type="ECO:0000256" key="3">
    <source>
        <dbReference type="ARBA" id="ARBA00022692"/>
    </source>
</evidence>
<feature type="transmembrane region" description="Helical" evidence="6">
    <location>
        <begin position="90"/>
        <end position="109"/>
    </location>
</feature>
<feature type="transmembrane region" description="Helical" evidence="6">
    <location>
        <begin position="121"/>
        <end position="144"/>
    </location>
</feature>
<dbReference type="InterPro" id="IPR011701">
    <property type="entry name" value="MFS"/>
</dbReference>
<dbReference type="InterPro" id="IPR036259">
    <property type="entry name" value="MFS_trans_sf"/>
</dbReference>
<reference evidence="8" key="1">
    <citation type="journal article" date="2020" name="Stud. Mycol.">
        <title>101 Dothideomycetes genomes: a test case for predicting lifestyles and emergence of pathogens.</title>
        <authorList>
            <person name="Haridas S."/>
            <person name="Albert R."/>
            <person name="Binder M."/>
            <person name="Bloem J."/>
            <person name="Labutti K."/>
            <person name="Salamov A."/>
            <person name="Andreopoulos B."/>
            <person name="Baker S."/>
            <person name="Barry K."/>
            <person name="Bills G."/>
            <person name="Bluhm B."/>
            <person name="Cannon C."/>
            <person name="Castanera R."/>
            <person name="Culley D."/>
            <person name="Daum C."/>
            <person name="Ezra D."/>
            <person name="Gonzalez J."/>
            <person name="Henrissat B."/>
            <person name="Kuo A."/>
            <person name="Liang C."/>
            <person name="Lipzen A."/>
            <person name="Lutzoni F."/>
            <person name="Magnuson J."/>
            <person name="Mondo S."/>
            <person name="Nolan M."/>
            <person name="Ohm R."/>
            <person name="Pangilinan J."/>
            <person name="Park H.-J."/>
            <person name="Ramirez L."/>
            <person name="Alfaro M."/>
            <person name="Sun H."/>
            <person name="Tritt A."/>
            <person name="Yoshinaga Y."/>
            <person name="Zwiers L.-H."/>
            <person name="Turgeon B."/>
            <person name="Goodwin S."/>
            <person name="Spatafora J."/>
            <person name="Crous P."/>
            <person name="Grigoriev I."/>
        </authorList>
    </citation>
    <scope>NUCLEOTIDE SEQUENCE</scope>
    <source>
        <strain evidence="8">ATCC 16933</strain>
    </source>
</reference>
<feature type="transmembrane region" description="Helical" evidence="6">
    <location>
        <begin position="183"/>
        <end position="205"/>
    </location>
</feature>